<keyword evidence="2 9" id="KW-0696">RNA-directed RNA polymerase</keyword>
<dbReference type="InterPro" id="IPR043502">
    <property type="entry name" value="DNA/RNA_pol_sf"/>
</dbReference>
<evidence type="ECO:0000313" key="10">
    <source>
        <dbReference type="Proteomes" id="UP000677440"/>
    </source>
</evidence>
<name>A0A8S5L596_9VIRU</name>
<evidence type="ECO:0000256" key="6">
    <source>
        <dbReference type="ARBA" id="ARBA00030248"/>
    </source>
</evidence>
<keyword evidence="8" id="KW-0479">Metal-binding</keyword>
<dbReference type="Proteomes" id="UP000677440">
    <property type="component" value="Segment"/>
</dbReference>
<evidence type="ECO:0000256" key="3">
    <source>
        <dbReference type="ARBA" id="ARBA00022679"/>
    </source>
</evidence>
<dbReference type="KEGG" id="vg:80399252"/>
<reference evidence="9" key="1">
    <citation type="submission" date="2020-09" db="EMBL/GenBank/DDBJ databases">
        <title>Leviviricetes taxonomy.</title>
        <authorList>
            <person name="Stockdale S.R."/>
            <person name="Callanan J."/>
            <person name="Adriaenssens E.M."/>
            <person name="Kuhn J.H."/>
            <person name="Rumnieks J."/>
            <person name="Shkoporov A."/>
            <person name="Draper L.A."/>
            <person name="Ross P."/>
            <person name="Hill C."/>
        </authorList>
    </citation>
    <scope>NUCLEOTIDE SEQUENCE</scope>
</reference>
<comment type="catalytic activity">
    <reaction evidence="7">
        <text>RNA(n) + a ribonucleoside 5'-triphosphate = RNA(n+1) + diphosphate</text>
        <dbReference type="Rhea" id="RHEA:21248"/>
        <dbReference type="Rhea" id="RHEA-COMP:14527"/>
        <dbReference type="Rhea" id="RHEA-COMP:17342"/>
        <dbReference type="ChEBI" id="CHEBI:33019"/>
        <dbReference type="ChEBI" id="CHEBI:61557"/>
        <dbReference type="ChEBI" id="CHEBI:140395"/>
        <dbReference type="EC" id="2.7.7.48"/>
    </reaction>
</comment>
<keyword evidence="3" id="KW-0808">Transferase</keyword>
<evidence type="ECO:0000256" key="1">
    <source>
        <dbReference type="ARBA" id="ARBA00012494"/>
    </source>
</evidence>
<evidence type="ECO:0000313" key="9">
    <source>
        <dbReference type="EMBL" id="DAD52525.1"/>
    </source>
</evidence>
<evidence type="ECO:0000256" key="4">
    <source>
        <dbReference type="ARBA" id="ARBA00022695"/>
    </source>
</evidence>
<dbReference type="InterPro" id="IPR005093">
    <property type="entry name" value="RNArep_beta"/>
</dbReference>
<sequence>MKPKLDKLWSPFYVASHVASAFNECYPQYGNSAFKALSGAVRARDYIACKRILDTLPHSSTAEEHYLGAQCKALVSKLVFPGFDPDAGATARWYKAEHLCKRTNQRLRAWKSRLRRTNHAPYVEYVLEMRRFCARVLGEIDLGQLMVRGGFGPGASIGVGGADTSVPFKMTSSLTVTKPCLPIAAALLREAHWAYETLDLTEERPASEWFHKDHFTEALKSRCTVVGEEEAFTVPKNSEHSRFCSKQGTLNGLCQASIGEYVSERLRTFGIDLTCQDINARLAYAASAGLRHASTLDMSMASDTWALEAAKLLLPRPWYNLLLMTRMPTCRMTDGNVVTLEKMSAMGNGFTFPFESLMFAAVVHSVGRFHSPNGWSAPVDYHVYGDDIVCPASGALLVMELLQFLGFRPNSEKSFVLGPFKESCGADYFDGINVRLLYVKGADYSVLELIELHNGFAACNFVACLPVLRVLRAMIGTLRWSQPPTLRPQPGALVVPWWEFLTFGCIGFDLDTQSYVSRSVTAKTSRTRCPGGPLVQIATAVNGSLTPLPSGGEVSRRLAVNLRERLVGRFEPSAAQYNAGPVKQPLVARPLVTSRVTAAG</sequence>
<dbReference type="RefSeq" id="YP_010770057.1">
    <property type="nucleotide sequence ID" value="NC_074149.1"/>
</dbReference>
<dbReference type="EC" id="2.7.7.48" evidence="1"/>
<feature type="binding site" evidence="8">
    <location>
        <position position="297"/>
    </location>
    <ligand>
        <name>Mg(2+)</name>
        <dbReference type="ChEBI" id="CHEBI:18420"/>
        <label>2</label>
    </ligand>
</feature>
<gene>
    <name evidence="9" type="primary">SRR6050698_1_3</name>
</gene>
<dbReference type="Pfam" id="PF03431">
    <property type="entry name" value="RNA_replicase_B"/>
    <property type="match status" value="1"/>
</dbReference>
<accession>A0A8S5L596</accession>
<keyword evidence="5" id="KW-0693">Viral RNA replication</keyword>
<feature type="binding site" evidence="8">
    <location>
        <position position="386"/>
    </location>
    <ligand>
        <name>Mg(2+)</name>
        <dbReference type="ChEBI" id="CHEBI:18420"/>
        <label>2</label>
    </ligand>
</feature>
<proteinExistence type="predicted"/>
<keyword evidence="4" id="KW-0548">Nucleotidyltransferase</keyword>
<comment type="cofactor">
    <cofactor evidence="8">
        <name>Mg(2+)</name>
        <dbReference type="ChEBI" id="CHEBI:18420"/>
    </cofactor>
    <text evidence="8">Binds 2 Mg(2+) per subunit.</text>
</comment>
<keyword evidence="8" id="KW-0460">Magnesium</keyword>
<dbReference type="SUPFAM" id="SSF56672">
    <property type="entry name" value="DNA/RNA polymerases"/>
    <property type="match status" value="1"/>
</dbReference>
<evidence type="ECO:0000256" key="8">
    <source>
        <dbReference type="PIRSR" id="PIRSR605093-1"/>
    </source>
</evidence>
<protein>
    <recommendedName>
        <fullName evidence="1">RNA-directed RNA polymerase</fullName>
        <ecNumber evidence="1">2.7.7.48</ecNumber>
    </recommendedName>
    <alternativeName>
        <fullName evidence="6">RNA replicase beta chain</fullName>
    </alternativeName>
</protein>
<dbReference type="GO" id="GO:0039694">
    <property type="term" value="P:viral RNA genome replication"/>
    <property type="evidence" value="ECO:0007669"/>
    <property type="project" value="InterPro"/>
</dbReference>
<dbReference type="EMBL" id="BK014130">
    <property type="protein sequence ID" value="DAD52525.1"/>
    <property type="molecule type" value="Genomic_RNA"/>
</dbReference>
<feature type="binding site" evidence="8">
    <location>
        <position position="387"/>
    </location>
    <ligand>
        <name>Mg(2+)</name>
        <dbReference type="ChEBI" id="CHEBI:18420"/>
        <label>2</label>
    </ligand>
</feature>
<evidence type="ECO:0000256" key="7">
    <source>
        <dbReference type="ARBA" id="ARBA00048744"/>
    </source>
</evidence>
<dbReference type="GeneID" id="80399252"/>
<dbReference type="GO" id="GO:0046872">
    <property type="term" value="F:metal ion binding"/>
    <property type="evidence" value="ECO:0007669"/>
    <property type="project" value="UniProtKB-KW"/>
</dbReference>
<evidence type="ECO:0000256" key="5">
    <source>
        <dbReference type="ARBA" id="ARBA00022953"/>
    </source>
</evidence>
<dbReference type="GO" id="GO:0003968">
    <property type="term" value="F:RNA-directed RNA polymerase activity"/>
    <property type="evidence" value="ECO:0007669"/>
    <property type="project" value="UniProtKB-KW"/>
</dbReference>
<organism evidence="9 10">
    <name type="scientific">ssRNA phage SRR6050698_1</name>
    <dbReference type="NCBI Taxonomy" id="2786482"/>
    <lineage>
        <taxon>Viruses</taxon>
        <taxon>Riboviria</taxon>
        <taxon>Orthornavirae</taxon>
        <taxon>Lenarviricota</taxon>
        <taxon>Leviviricetes</taxon>
        <taxon>Norzivirales</taxon>
        <taxon>Solspiviridae</taxon>
        <taxon>Eosonovirus</taxon>
        <taxon>Eosonovirus caenenecus</taxon>
    </lineage>
</organism>
<keyword evidence="10" id="KW-1185">Reference proteome</keyword>
<evidence type="ECO:0000256" key="2">
    <source>
        <dbReference type="ARBA" id="ARBA00022484"/>
    </source>
</evidence>